<dbReference type="InterPro" id="IPR000891">
    <property type="entry name" value="PYR_CT"/>
</dbReference>
<reference evidence="3 4" key="1">
    <citation type="submission" date="2019-08" db="EMBL/GenBank/DDBJ databases">
        <title>Bacillus genomes from the desert of Cuatro Cienegas, Coahuila.</title>
        <authorList>
            <person name="Olmedo-Alvarez G."/>
        </authorList>
    </citation>
    <scope>NUCLEOTIDE SEQUENCE [LARGE SCALE GENOMIC DNA]</scope>
    <source>
        <strain evidence="3 4">CH128b_4D</strain>
    </source>
</reference>
<dbReference type="EMBL" id="VTEG01000027">
    <property type="protein sequence ID" value="TYR95914.1"/>
    <property type="molecule type" value="Genomic_DNA"/>
</dbReference>
<name>A0A5D4M1V8_9BACI</name>
<dbReference type="RefSeq" id="WP_148955150.1">
    <property type="nucleotide sequence ID" value="NZ_VTEG01000027.1"/>
</dbReference>
<evidence type="ECO:0000259" key="2">
    <source>
        <dbReference type="PROSITE" id="PS50991"/>
    </source>
</evidence>
<evidence type="ECO:0000313" key="3">
    <source>
        <dbReference type="EMBL" id="TYR95914.1"/>
    </source>
</evidence>
<dbReference type="PANTHER" id="PTHR10277:SF9">
    <property type="entry name" value="2-ISOPROPYLMALATE SYNTHASE 1, CHLOROPLASTIC-RELATED"/>
    <property type="match status" value="1"/>
</dbReference>
<dbReference type="PROSITE" id="PS50991">
    <property type="entry name" value="PYR_CT"/>
    <property type="match status" value="1"/>
</dbReference>
<protein>
    <recommendedName>
        <fullName evidence="2">Pyruvate carboxyltransferase domain-containing protein</fullName>
    </recommendedName>
</protein>
<evidence type="ECO:0000313" key="4">
    <source>
        <dbReference type="Proteomes" id="UP000325182"/>
    </source>
</evidence>
<feature type="domain" description="Pyruvate carboxyltransferase" evidence="2">
    <location>
        <begin position="158"/>
        <end position="257"/>
    </location>
</feature>
<proteinExistence type="predicted"/>
<organism evidence="3 4">
    <name type="scientific">Rossellomorea vietnamensis</name>
    <dbReference type="NCBI Taxonomy" id="218284"/>
    <lineage>
        <taxon>Bacteria</taxon>
        <taxon>Bacillati</taxon>
        <taxon>Bacillota</taxon>
        <taxon>Bacilli</taxon>
        <taxon>Bacillales</taxon>
        <taxon>Bacillaceae</taxon>
        <taxon>Rossellomorea</taxon>
    </lineage>
</organism>
<dbReference type="Proteomes" id="UP000325182">
    <property type="component" value="Unassembled WGS sequence"/>
</dbReference>
<sequence length="520" mass="58949">MTSILDCTLRDGGYYTDWDFEKGIVDDYLDTMSQLPMIEYIEIGYRSPAQDKYLGQYFYLPIDTVKYIREKIDHSKKLSIMINTKDCTSIEQLEYLLSDCIGYIDLVRFAVSPANFDHALNLANKTKDMGFEVALNLMYVSQINNGDIKSYIDQIVTGAPRTDYIYLVDSFGACYPEEVKKKVRIALEASNIPIGYHGHDNIQLAFANSIASEEAGAVIIDSTITGMGRGAGNLSTELFCSYISNKKDLVIDYSRLANIVERFTEIKNEYGWGTSLPYMISGLEKLPQGEIMRLLSMKRYNTNSIINLLNEKEEKILPDDEDTFKGIETLDFSNTVLIGGGKEVAHNIEGLLSFAKKTNTAFIHASLKNLDYFMKKDVTNIVCLPGDELNKLGKYYNKDIIYLISDKQPNKVDDNIIKMPNVFILTDEYLPNLNEFTFDPPLLMALKAAFKIQGSSIFLAGFDGYDQETEANKYLREENQQIIDVYNKNFEHKLISLTPTKYNIKVKSIYSLIVHGVING</sequence>
<comment type="caution">
    <text evidence="3">The sequence shown here is derived from an EMBL/GenBank/DDBJ whole genome shotgun (WGS) entry which is preliminary data.</text>
</comment>
<dbReference type="SUPFAM" id="SSF51569">
    <property type="entry name" value="Aldolase"/>
    <property type="match status" value="1"/>
</dbReference>
<dbReference type="GO" id="GO:0003852">
    <property type="term" value="F:2-isopropylmalate synthase activity"/>
    <property type="evidence" value="ECO:0007669"/>
    <property type="project" value="TreeGrafter"/>
</dbReference>
<evidence type="ECO:0000256" key="1">
    <source>
        <dbReference type="ARBA" id="ARBA00023211"/>
    </source>
</evidence>
<dbReference type="AlphaFoldDB" id="A0A5D4M1V8"/>
<gene>
    <name evidence="3" type="ORF">FZC84_21015</name>
</gene>
<accession>A0A5D4M1V8</accession>
<dbReference type="InterPro" id="IPR013785">
    <property type="entry name" value="Aldolase_TIM"/>
</dbReference>
<dbReference type="GO" id="GO:0009098">
    <property type="term" value="P:L-leucine biosynthetic process"/>
    <property type="evidence" value="ECO:0007669"/>
    <property type="project" value="TreeGrafter"/>
</dbReference>
<dbReference type="InterPro" id="IPR050073">
    <property type="entry name" value="2-IPM_HCS-like"/>
</dbReference>
<dbReference type="Pfam" id="PF00682">
    <property type="entry name" value="HMGL-like"/>
    <property type="match status" value="1"/>
</dbReference>
<keyword evidence="1" id="KW-0464">Manganese</keyword>
<dbReference type="Gene3D" id="3.20.20.70">
    <property type="entry name" value="Aldolase class I"/>
    <property type="match status" value="1"/>
</dbReference>
<dbReference type="PANTHER" id="PTHR10277">
    <property type="entry name" value="HOMOCITRATE SYNTHASE-RELATED"/>
    <property type="match status" value="1"/>
</dbReference>